<feature type="transmembrane region" description="Helical" evidence="1">
    <location>
        <begin position="20"/>
        <end position="39"/>
    </location>
</feature>
<evidence type="ECO:0000313" key="2">
    <source>
        <dbReference type="EMBL" id="KAJ8892008.1"/>
    </source>
</evidence>
<dbReference type="Proteomes" id="UP001159363">
    <property type="component" value="Chromosome 2"/>
</dbReference>
<organism evidence="2 3">
    <name type="scientific">Dryococelus australis</name>
    <dbReference type="NCBI Taxonomy" id="614101"/>
    <lineage>
        <taxon>Eukaryota</taxon>
        <taxon>Metazoa</taxon>
        <taxon>Ecdysozoa</taxon>
        <taxon>Arthropoda</taxon>
        <taxon>Hexapoda</taxon>
        <taxon>Insecta</taxon>
        <taxon>Pterygota</taxon>
        <taxon>Neoptera</taxon>
        <taxon>Polyneoptera</taxon>
        <taxon>Phasmatodea</taxon>
        <taxon>Verophasmatodea</taxon>
        <taxon>Anareolatae</taxon>
        <taxon>Phasmatidae</taxon>
        <taxon>Eurycanthinae</taxon>
        <taxon>Dryococelus</taxon>
    </lineage>
</organism>
<keyword evidence="1" id="KW-0812">Transmembrane</keyword>
<name>A0ABQ9I5S9_9NEOP</name>
<proteinExistence type="predicted"/>
<accession>A0ABQ9I5S9</accession>
<evidence type="ECO:0000313" key="3">
    <source>
        <dbReference type="Proteomes" id="UP001159363"/>
    </source>
</evidence>
<reference evidence="2 3" key="1">
    <citation type="submission" date="2023-02" db="EMBL/GenBank/DDBJ databases">
        <title>LHISI_Scaffold_Assembly.</title>
        <authorList>
            <person name="Stuart O.P."/>
            <person name="Cleave R."/>
            <person name="Magrath M.J.L."/>
            <person name="Mikheyev A.S."/>
        </authorList>
    </citation>
    <scope>NUCLEOTIDE SEQUENCE [LARGE SCALE GENOMIC DNA]</scope>
    <source>
        <strain evidence="2">Daus_M_001</strain>
        <tissue evidence="2">Leg muscle</tissue>
    </source>
</reference>
<protein>
    <submittedName>
        <fullName evidence="2">Uncharacterized protein</fullName>
    </submittedName>
</protein>
<keyword evidence="1" id="KW-1133">Transmembrane helix</keyword>
<keyword evidence="1" id="KW-0472">Membrane</keyword>
<gene>
    <name evidence="2" type="ORF">PR048_004573</name>
</gene>
<dbReference type="EMBL" id="JARBHB010000002">
    <property type="protein sequence ID" value="KAJ8892008.1"/>
    <property type="molecule type" value="Genomic_DNA"/>
</dbReference>
<sequence>MAVPVRSCCFFFNLRQGSMLIAIIELLLSAIALFLLLLGSAHAQEMAAMLEADIEESEQNEHLFVVSDKDQAVVGLQPHHFNNQIRLHKAQHLALGLYCCFLLTLFNTSSLLIESS</sequence>
<feature type="transmembrane region" description="Helical" evidence="1">
    <location>
        <begin position="93"/>
        <end position="113"/>
    </location>
</feature>
<keyword evidence="3" id="KW-1185">Reference proteome</keyword>
<evidence type="ECO:0000256" key="1">
    <source>
        <dbReference type="SAM" id="Phobius"/>
    </source>
</evidence>
<comment type="caution">
    <text evidence="2">The sequence shown here is derived from an EMBL/GenBank/DDBJ whole genome shotgun (WGS) entry which is preliminary data.</text>
</comment>